<protein>
    <submittedName>
        <fullName evidence="1">Uncharacterized protein</fullName>
    </submittedName>
</protein>
<keyword evidence="1" id="KW-0614">Plasmid</keyword>
<name>A1UPF5_MYCSK</name>
<dbReference type="AlphaFoldDB" id="A1UPF5"/>
<reference evidence="1" key="1">
    <citation type="submission" date="2006-12" db="EMBL/GenBank/DDBJ databases">
        <title>Complete sequence of plasmid pMKMS01 of Mycobacterium sp. KMS.</title>
        <authorList>
            <consortium name="US DOE Joint Genome Institute"/>
            <person name="Copeland A."/>
            <person name="Lucas S."/>
            <person name="Lapidus A."/>
            <person name="Barry K."/>
            <person name="Detter J.C."/>
            <person name="Glavina del Rio T."/>
            <person name="Hammon N."/>
            <person name="Israni S."/>
            <person name="Dalin E."/>
            <person name="Tice H."/>
            <person name="Pitluck S."/>
            <person name="Kiss H."/>
            <person name="Brettin T."/>
            <person name="Bruce D."/>
            <person name="Han C."/>
            <person name="Tapia R."/>
            <person name="Gilna P."/>
            <person name="Schmutz J."/>
            <person name="Larimer F."/>
            <person name="Land M."/>
            <person name="Hauser L."/>
            <person name="Kyrpides N."/>
            <person name="Mikhailova N."/>
            <person name="Miller C.D."/>
            <person name="Richardson P."/>
        </authorList>
    </citation>
    <scope>NUCLEOTIDE SEQUENCE [LARGE SCALE GENOMIC DNA]</scope>
    <source>
        <strain evidence="1">KMS</strain>
        <plasmid evidence="1">pMKMS01</plasmid>
    </source>
</reference>
<dbReference type="EMBL" id="CP000519">
    <property type="protein sequence ID" value="ABL94713.1"/>
    <property type="molecule type" value="Genomic_DNA"/>
</dbReference>
<sequence length="291" mass="27676">MFLDEPDESGPDGVGLGRPCFDVLVDLLARLGDHDGQAGGSVSGDRLVGVGVKVPAGGDVSAVGGDDGVAVDLAVGPGVVGGHGATCVVQGCCRVGGRPGQTVDAAVAVGAGLGGAVAVAAAGDFQDAGESAGQPQVAAEGGRGPVLMVVEGVIGGGVLAQQGGDVMGGVAQLSANGAGGAEIDESAVVAVIGCGGVDVVVQGDDVGAGGGGYGDLVERVKHGGSSLLVTGGAPVSAAASWTVGWGGSTPQRPHRDGAGFSACASRARQRLRRVGSAEKVTRPVQFGAGVG</sequence>
<gene>
    <name evidence="1" type="ordered locus">Mkms_5528</name>
</gene>
<organism evidence="1">
    <name type="scientific">Mycobacterium sp. (strain KMS)</name>
    <dbReference type="NCBI Taxonomy" id="189918"/>
    <lineage>
        <taxon>Bacteria</taxon>
        <taxon>Bacillati</taxon>
        <taxon>Actinomycetota</taxon>
        <taxon>Actinomycetes</taxon>
        <taxon>Mycobacteriales</taxon>
        <taxon>Mycobacteriaceae</taxon>
        <taxon>Mycobacterium</taxon>
    </lineage>
</organism>
<geneLocation type="plasmid" evidence="1">
    <name>pMKMS01</name>
</geneLocation>
<dbReference type="KEGG" id="mkm:Mkms_5528"/>
<dbReference type="HOGENOM" id="CLU_955876_0_0_11"/>
<evidence type="ECO:0000313" key="1">
    <source>
        <dbReference type="EMBL" id="ABL94713.1"/>
    </source>
</evidence>
<proteinExistence type="predicted"/>
<accession>A1UPF5</accession>